<dbReference type="AlphaFoldDB" id="K0C7R8"/>
<evidence type="ECO:0000313" key="4">
    <source>
        <dbReference type="Proteomes" id="UP000006286"/>
    </source>
</evidence>
<reference evidence="3 4" key="1">
    <citation type="journal article" date="2012" name="J. Bacteriol.">
        <title>Complete genome sequence of Alcanivorax dieselolei type strain B5.</title>
        <authorList>
            <person name="Lai Q."/>
            <person name="Li W."/>
            <person name="Shao Z."/>
        </authorList>
    </citation>
    <scope>NUCLEOTIDE SEQUENCE [LARGE SCALE GENOMIC DNA]</scope>
    <source>
        <strain evidence="4">DSM 16502 / CGMCC 1.3690 / B-5</strain>
    </source>
</reference>
<evidence type="ECO:0008006" key="5">
    <source>
        <dbReference type="Google" id="ProtNLM"/>
    </source>
</evidence>
<evidence type="ECO:0000313" key="3">
    <source>
        <dbReference type="EMBL" id="AFT68555.1"/>
    </source>
</evidence>
<evidence type="ECO:0000256" key="1">
    <source>
        <dbReference type="SAM" id="MobiDB-lite"/>
    </source>
</evidence>
<dbReference type="KEGG" id="adi:B5T_00268"/>
<dbReference type="EMBL" id="CP003466">
    <property type="protein sequence ID" value="AFT68555.1"/>
    <property type="molecule type" value="Genomic_DNA"/>
</dbReference>
<keyword evidence="4" id="KW-1185">Reference proteome</keyword>
<dbReference type="Proteomes" id="UP000006286">
    <property type="component" value="Chromosome"/>
</dbReference>
<name>K0C7R8_ALCDB</name>
<protein>
    <recommendedName>
        <fullName evidence="5">DUF4148 domain-containing protein</fullName>
    </recommendedName>
</protein>
<proteinExistence type="predicted"/>
<dbReference type="HOGENOM" id="CLU_1727495_0_0_6"/>
<feature type="signal peptide" evidence="2">
    <location>
        <begin position="1"/>
        <end position="26"/>
    </location>
</feature>
<organism evidence="3 4">
    <name type="scientific">Alcanivorax dieselolei (strain DSM 16502 / CGMCC 1.3690 / MCCC 1A00001 / B-5)</name>
    <name type="common">Alloalcanivorax dieselolei</name>
    <dbReference type="NCBI Taxonomy" id="930169"/>
    <lineage>
        <taxon>Bacteria</taxon>
        <taxon>Pseudomonadati</taxon>
        <taxon>Pseudomonadota</taxon>
        <taxon>Gammaproteobacteria</taxon>
        <taxon>Oceanospirillales</taxon>
        <taxon>Alcanivoracaceae</taxon>
        <taxon>Alloalcanivorax</taxon>
    </lineage>
</organism>
<sequence>MMKNVARLSVAALVVAGLAAAPLAQANSFEDQVRADYLSAREQIDSPALVDGQVQRAASDRLQAEQRGQSQGEGRDFLSVRENIDSQDYIAYRSQEAQHNLAVAKERAPLASQTPVDHLGHRLNLDSPENLQRVISEVQAQQALRAQQAQL</sequence>
<gene>
    <name evidence="3" type="ordered locus">B5T_00268</name>
</gene>
<dbReference type="PATRIC" id="fig|930169.3.peg.263"/>
<feature type="region of interest" description="Disordered" evidence="1">
    <location>
        <begin position="55"/>
        <end position="76"/>
    </location>
</feature>
<dbReference type="STRING" id="930169.B5T_00268"/>
<accession>K0C7R8</accession>
<feature type="chain" id="PRO_5003831395" description="DUF4148 domain-containing protein" evidence="2">
    <location>
        <begin position="27"/>
        <end position="151"/>
    </location>
</feature>
<keyword evidence="2" id="KW-0732">Signal</keyword>
<evidence type="ECO:0000256" key="2">
    <source>
        <dbReference type="SAM" id="SignalP"/>
    </source>
</evidence>